<sequence length="100" mass="11392">MPIVYLPSIKATAILIVLLHWRRSRPHDVASCDVLPESGCLCWAGWTPKHVYCSLQARQATNKRLATMYRIRVKTGWTCRRSGHLPVCLLLACSLFQISR</sequence>
<feature type="signal peptide" evidence="1">
    <location>
        <begin position="1"/>
        <end position="26"/>
    </location>
</feature>
<dbReference type="EMBL" id="MU859205">
    <property type="protein sequence ID" value="KAK3949683.1"/>
    <property type="molecule type" value="Genomic_DNA"/>
</dbReference>
<evidence type="ECO:0000256" key="1">
    <source>
        <dbReference type="SAM" id="SignalP"/>
    </source>
</evidence>
<keyword evidence="1" id="KW-0732">Signal</keyword>
<evidence type="ECO:0008006" key="4">
    <source>
        <dbReference type="Google" id="ProtNLM"/>
    </source>
</evidence>
<dbReference type="Proteomes" id="UP001303222">
    <property type="component" value="Unassembled WGS sequence"/>
</dbReference>
<proteinExistence type="predicted"/>
<name>A0AAN6SDZ7_9PEZI</name>
<keyword evidence="3" id="KW-1185">Reference proteome</keyword>
<dbReference type="AlphaFoldDB" id="A0AAN6SDZ7"/>
<comment type="caution">
    <text evidence="2">The sequence shown here is derived from an EMBL/GenBank/DDBJ whole genome shotgun (WGS) entry which is preliminary data.</text>
</comment>
<evidence type="ECO:0000313" key="3">
    <source>
        <dbReference type="Proteomes" id="UP001303222"/>
    </source>
</evidence>
<reference evidence="2" key="2">
    <citation type="submission" date="2023-06" db="EMBL/GenBank/DDBJ databases">
        <authorList>
            <consortium name="Lawrence Berkeley National Laboratory"/>
            <person name="Mondo S.J."/>
            <person name="Hensen N."/>
            <person name="Bonometti L."/>
            <person name="Westerberg I."/>
            <person name="Brannstrom I.O."/>
            <person name="Guillou S."/>
            <person name="Cros-Aarteil S."/>
            <person name="Calhoun S."/>
            <person name="Haridas S."/>
            <person name="Kuo A."/>
            <person name="Pangilinan J."/>
            <person name="Riley R."/>
            <person name="Labutti K."/>
            <person name="Andreopoulos B."/>
            <person name="Lipzen A."/>
            <person name="Chen C."/>
            <person name="Yanf M."/>
            <person name="Daum C."/>
            <person name="Ng V."/>
            <person name="Clum A."/>
            <person name="Steindorff A."/>
            <person name="Ohm R."/>
            <person name="Martin F."/>
            <person name="Silar P."/>
            <person name="Natvig D."/>
            <person name="Lalanne C."/>
            <person name="Gautier V."/>
            <person name="Ament-Velasquez S.L."/>
            <person name="Kruys A."/>
            <person name="Hutchinson M.I."/>
            <person name="Powell A.J."/>
            <person name="Barry K."/>
            <person name="Miller A.N."/>
            <person name="Grigoriev I.V."/>
            <person name="Debuchy R."/>
            <person name="Gladieux P."/>
            <person name="Thoren M.H."/>
            <person name="Johannesson H."/>
        </authorList>
    </citation>
    <scope>NUCLEOTIDE SEQUENCE</scope>
    <source>
        <strain evidence="2">CBS 626.80</strain>
    </source>
</reference>
<organism evidence="2 3">
    <name type="scientific">Pseudoneurospora amorphoporcata</name>
    <dbReference type="NCBI Taxonomy" id="241081"/>
    <lineage>
        <taxon>Eukaryota</taxon>
        <taxon>Fungi</taxon>
        <taxon>Dikarya</taxon>
        <taxon>Ascomycota</taxon>
        <taxon>Pezizomycotina</taxon>
        <taxon>Sordariomycetes</taxon>
        <taxon>Sordariomycetidae</taxon>
        <taxon>Sordariales</taxon>
        <taxon>Sordariaceae</taxon>
        <taxon>Pseudoneurospora</taxon>
    </lineage>
</organism>
<feature type="chain" id="PRO_5042940982" description="Secreted protein" evidence="1">
    <location>
        <begin position="27"/>
        <end position="100"/>
    </location>
</feature>
<protein>
    <recommendedName>
        <fullName evidence="4">Secreted protein</fullName>
    </recommendedName>
</protein>
<accession>A0AAN6SDZ7</accession>
<gene>
    <name evidence="2" type="ORF">QBC32DRAFT_348552</name>
</gene>
<evidence type="ECO:0000313" key="2">
    <source>
        <dbReference type="EMBL" id="KAK3949683.1"/>
    </source>
</evidence>
<reference evidence="2" key="1">
    <citation type="journal article" date="2023" name="Mol. Phylogenet. Evol.">
        <title>Genome-scale phylogeny and comparative genomics of the fungal order Sordariales.</title>
        <authorList>
            <person name="Hensen N."/>
            <person name="Bonometti L."/>
            <person name="Westerberg I."/>
            <person name="Brannstrom I.O."/>
            <person name="Guillou S."/>
            <person name="Cros-Aarteil S."/>
            <person name="Calhoun S."/>
            <person name="Haridas S."/>
            <person name="Kuo A."/>
            <person name="Mondo S."/>
            <person name="Pangilinan J."/>
            <person name="Riley R."/>
            <person name="LaButti K."/>
            <person name="Andreopoulos B."/>
            <person name="Lipzen A."/>
            <person name="Chen C."/>
            <person name="Yan M."/>
            <person name="Daum C."/>
            <person name="Ng V."/>
            <person name="Clum A."/>
            <person name="Steindorff A."/>
            <person name="Ohm R.A."/>
            <person name="Martin F."/>
            <person name="Silar P."/>
            <person name="Natvig D.O."/>
            <person name="Lalanne C."/>
            <person name="Gautier V."/>
            <person name="Ament-Velasquez S.L."/>
            <person name="Kruys A."/>
            <person name="Hutchinson M.I."/>
            <person name="Powell A.J."/>
            <person name="Barry K."/>
            <person name="Miller A.N."/>
            <person name="Grigoriev I.V."/>
            <person name="Debuchy R."/>
            <person name="Gladieux P."/>
            <person name="Hiltunen Thoren M."/>
            <person name="Johannesson H."/>
        </authorList>
    </citation>
    <scope>NUCLEOTIDE SEQUENCE</scope>
    <source>
        <strain evidence="2">CBS 626.80</strain>
    </source>
</reference>